<protein>
    <submittedName>
        <fullName evidence="2">Peptidase S24-like protein</fullName>
    </submittedName>
</protein>
<name>A0A317MS58_9GAMM</name>
<gene>
    <name evidence="2" type="ORF">C7443_11347</name>
</gene>
<keyword evidence="3" id="KW-1185">Reference proteome</keyword>
<dbReference type="InterPro" id="IPR015927">
    <property type="entry name" value="Peptidase_S24_S26A/B/C"/>
</dbReference>
<accession>A0A317MS58</accession>
<reference evidence="2 3" key="1">
    <citation type="submission" date="2018-05" db="EMBL/GenBank/DDBJ databases">
        <title>Genomic Encyclopedia of Type Strains, Phase IV (KMG-IV): sequencing the most valuable type-strain genomes for metagenomic binning, comparative biology and taxonomic classification.</title>
        <authorList>
            <person name="Goeker M."/>
        </authorList>
    </citation>
    <scope>NUCLEOTIDE SEQUENCE [LARGE SCALE GENOMIC DNA]</scope>
    <source>
        <strain evidence="2 3">DSM 23606</strain>
    </source>
</reference>
<dbReference type="Gene3D" id="2.10.109.10">
    <property type="entry name" value="Umud Fragment, subunit A"/>
    <property type="match status" value="1"/>
</dbReference>
<sequence>MTPRFRDGELIFVDPQRDARHGDFVVVRLAGGEVLLRELLIEAGLRMLRATHPDWPAPLRTLDASDTLVGVVIARLERF</sequence>
<evidence type="ECO:0000259" key="1">
    <source>
        <dbReference type="Pfam" id="PF00717"/>
    </source>
</evidence>
<evidence type="ECO:0000313" key="3">
    <source>
        <dbReference type="Proteomes" id="UP000246569"/>
    </source>
</evidence>
<dbReference type="EMBL" id="QGTJ01000013">
    <property type="protein sequence ID" value="PWV58866.1"/>
    <property type="molecule type" value="Genomic_DNA"/>
</dbReference>
<dbReference type="SUPFAM" id="SSF51306">
    <property type="entry name" value="LexA/Signal peptidase"/>
    <property type="match status" value="1"/>
</dbReference>
<feature type="domain" description="Peptidase S24/S26A/S26B/S26C" evidence="1">
    <location>
        <begin position="1"/>
        <end position="72"/>
    </location>
</feature>
<organism evidence="2 3">
    <name type="scientific">Plasticicumulans acidivorans</name>
    <dbReference type="NCBI Taxonomy" id="886464"/>
    <lineage>
        <taxon>Bacteria</taxon>
        <taxon>Pseudomonadati</taxon>
        <taxon>Pseudomonadota</taxon>
        <taxon>Gammaproteobacteria</taxon>
        <taxon>Candidatus Competibacteraceae</taxon>
        <taxon>Plasticicumulans</taxon>
    </lineage>
</organism>
<dbReference type="AlphaFoldDB" id="A0A317MS58"/>
<dbReference type="InterPro" id="IPR039418">
    <property type="entry name" value="LexA-like"/>
</dbReference>
<evidence type="ECO:0000313" key="2">
    <source>
        <dbReference type="EMBL" id="PWV58866.1"/>
    </source>
</evidence>
<proteinExistence type="predicted"/>
<dbReference type="CDD" id="cd06529">
    <property type="entry name" value="S24_LexA-like"/>
    <property type="match status" value="1"/>
</dbReference>
<dbReference type="Proteomes" id="UP000246569">
    <property type="component" value="Unassembled WGS sequence"/>
</dbReference>
<comment type="caution">
    <text evidence="2">The sequence shown here is derived from an EMBL/GenBank/DDBJ whole genome shotgun (WGS) entry which is preliminary data.</text>
</comment>
<dbReference type="InterPro" id="IPR036286">
    <property type="entry name" value="LexA/Signal_pep-like_sf"/>
</dbReference>
<dbReference type="OrthoDB" id="9791537at2"/>
<dbReference type="Pfam" id="PF00717">
    <property type="entry name" value="Peptidase_S24"/>
    <property type="match status" value="1"/>
</dbReference>